<reference evidence="2 3" key="1">
    <citation type="submission" date="2023-02" db="EMBL/GenBank/DDBJ databases">
        <title>LHISI_Scaffold_Assembly.</title>
        <authorList>
            <person name="Stuart O.P."/>
            <person name="Cleave R."/>
            <person name="Magrath M.J.L."/>
            <person name="Mikheyev A.S."/>
        </authorList>
    </citation>
    <scope>NUCLEOTIDE SEQUENCE [LARGE SCALE GENOMIC DNA]</scope>
    <source>
        <strain evidence="2">Daus_M_001</strain>
        <tissue evidence="2">Leg muscle</tissue>
    </source>
</reference>
<keyword evidence="3" id="KW-1185">Reference proteome</keyword>
<gene>
    <name evidence="2" type="ORF">PR048_026013</name>
</gene>
<evidence type="ECO:0000313" key="2">
    <source>
        <dbReference type="EMBL" id="KAJ8872409.1"/>
    </source>
</evidence>
<feature type="compositionally biased region" description="Basic and acidic residues" evidence="1">
    <location>
        <begin position="1"/>
        <end position="11"/>
    </location>
</feature>
<protein>
    <submittedName>
        <fullName evidence="2">Uncharacterized protein</fullName>
    </submittedName>
</protein>
<evidence type="ECO:0000256" key="1">
    <source>
        <dbReference type="SAM" id="MobiDB-lite"/>
    </source>
</evidence>
<accession>A0ABQ9GK81</accession>
<feature type="region of interest" description="Disordered" evidence="1">
    <location>
        <begin position="390"/>
        <end position="420"/>
    </location>
</feature>
<dbReference type="Proteomes" id="UP001159363">
    <property type="component" value="Chromosome 10"/>
</dbReference>
<dbReference type="EMBL" id="JARBHB010000011">
    <property type="protein sequence ID" value="KAJ8872409.1"/>
    <property type="molecule type" value="Genomic_DNA"/>
</dbReference>
<feature type="compositionally biased region" description="Basic and acidic residues" evidence="1">
    <location>
        <begin position="263"/>
        <end position="273"/>
    </location>
</feature>
<sequence>MQREKTGDPRENPPNSSIVPRCENPGEGPPGIEPGSPRDFFSPRSRHDDTGDSNTRVQRPIALTRKALNRRAMLTSLRFPVQVRSATAPMGQSSNRTLHCLILAVADFPSAGDFSRRSSSISRNSATHPFKYCRPGGPSHYLYSIGLDLESSTHPEYAVRSPAVQNIPFTWPPPLSYNLCPFPLARVEQSSECVSAHECGGLYCWFNFLHLVKLCRGGGGIRPLRNCYLLLRQETGSAHMSRQLINWRQLIKTEIMSQRWMERTPDVGPEKRGCFGGGGEGGGDERVPKLETAEETGERPIRPENRRSSEDKPDVAVLRARAPGTPERIRRKLQDEWEYLEVPTFQSRRWYTTNAPTNPALQRKSTKLMRRKGGCYGRGLGKNRETRKLISLSRVGSPGRVGESEQGENSARGTPRDRNGTLPFLLRQHTHTHIHTGQAGRKPRQENRRRVVWEGRKCGWPPSRKQKQLTHRQAATQETTARHKLEGERIQWLDCSPPTTANRVRFSAG</sequence>
<proteinExistence type="predicted"/>
<feature type="compositionally biased region" description="Basic and acidic residues" evidence="1">
    <location>
        <begin position="283"/>
        <end position="314"/>
    </location>
</feature>
<name>A0ABQ9GK81_9NEOP</name>
<comment type="caution">
    <text evidence="2">The sequence shown here is derived from an EMBL/GenBank/DDBJ whole genome shotgun (WGS) entry which is preliminary data.</text>
</comment>
<organism evidence="2 3">
    <name type="scientific">Dryococelus australis</name>
    <dbReference type="NCBI Taxonomy" id="614101"/>
    <lineage>
        <taxon>Eukaryota</taxon>
        <taxon>Metazoa</taxon>
        <taxon>Ecdysozoa</taxon>
        <taxon>Arthropoda</taxon>
        <taxon>Hexapoda</taxon>
        <taxon>Insecta</taxon>
        <taxon>Pterygota</taxon>
        <taxon>Neoptera</taxon>
        <taxon>Polyneoptera</taxon>
        <taxon>Phasmatodea</taxon>
        <taxon>Verophasmatodea</taxon>
        <taxon>Anareolatae</taxon>
        <taxon>Phasmatidae</taxon>
        <taxon>Eurycanthinae</taxon>
        <taxon>Dryococelus</taxon>
    </lineage>
</organism>
<feature type="region of interest" description="Disordered" evidence="1">
    <location>
        <begin position="263"/>
        <end position="314"/>
    </location>
</feature>
<feature type="region of interest" description="Disordered" evidence="1">
    <location>
        <begin position="1"/>
        <end position="60"/>
    </location>
</feature>
<evidence type="ECO:0000313" key="3">
    <source>
        <dbReference type="Proteomes" id="UP001159363"/>
    </source>
</evidence>